<accession>A0A8J3N9T1</accession>
<sequence>MMILCLAISLPGREKLMQPLSVTAYLAGSIALARPSDISLDGLLAYQVLRRHMGNDFYTHADGREVLCFARLPLEMRGEIPEAVSKLQTGDVWMNPRQGIIDQSFWYWSCSSAQTVVAARQTQYWNKRFDTHPALSNHVDFGGRVEKVIIENGRYKAYHMPLSTLITDKIVWYAYGNLEEIRTLLTPITAIGKKRSYGNGMVMRWSVEPMEEDWSEWKEQELMRPLPGATALHWATRGAFDLEHRAFRAPQWHPANQAMCLSKGRRDAVSCV</sequence>
<reference evidence="1" key="1">
    <citation type="submission" date="2020-10" db="EMBL/GenBank/DDBJ databases">
        <title>Taxonomic study of unclassified bacteria belonging to the class Ktedonobacteria.</title>
        <authorList>
            <person name="Yabe S."/>
            <person name="Wang C.M."/>
            <person name="Zheng Y."/>
            <person name="Sakai Y."/>
            <person name="Cavaletti L."/>
            <person name="Monciardini P."/>
            <person name="Donadio S."/>
        </authorList>
    </citation>
    <scope>NUCLEOTIDE SEQUENCE</scope>
    <source>
        <strain evidence="1">ID150040</strain>
    </source>
</reference>
<name>A0A8J3N9T1_9CHLR</name>
<dbReference type="AlphaFoldDB" id="A0A8J3N9T1"/>
<keyword evidence="2" id="KW-1185">Reference proteome</keyword>
<organism evidence="1 2">
    <name type="scientific">Reticulibacter mediterranei</name>
    <dbReference type="NCBI Taxonomy" id="2778369"/>
    <lineage>
        <taxon>Bacteria</taxon>
        <taxon>Bacillati</taxon>
        <taxon>Chloroflexota</taxon>
        <taxon>Ktedonobacteria</taxon>
        <taxon>Ktedonobacterales</taxon>
        <taxon>Reticulibacteraceae</taxon>
        <taxon>Reticulibacter</taxon>
    </lineage>
</organism>
<dbReference type="Proteomes" id="UP000597444">
    <property type="component" value="Unassembled WGS sequence"/>
</dbReference>
<evidence type="ECO:0000313" key="2">
    <source>
        <dbReference type="Proteomes" id="UP000597444"/>
    </source>
</evidence>
<protein>
    <submittedName>
        <fullName evidence="1">Uncharacterized protein</fullName>
    </submittedName>
</protein>
<dbReference type="EMBL" id="BNJK01000003">
    <property type="protein sequence ID" value="GHP00931.1"/>
    <property type="molecule type" value="Genomic_DNA"/>
</dbReference>
<gene>
    <name evidence="1" type="ORF">KSF_109780</name>
</gene>
<proteinExistence type="predicted"/>
<evidence type="ECO:0000313" key="1">
    <source>
        <dbReference type="EMBL" id="GHP00931.1"/>
    </source>
</evidence>
<comment type="caution">
    <text evidence="1">The sequence shown here is derived from an EMBL/GenBank/DDBJ whole genome shotgun (WGS) entry which is preliminary data.</text>
</comment>